<dbReference type="InterPro" id="IPR037257">
    <property type="entry name" value="T2SS_E_N_sf"/>
</dbReference>
<protein>
    <submittedName>
        <fullName evidence="8">Type IV pilus assembly protein TapB</fullName>
    </submittedName>
</protein>
<dbReference type="FunFam" id="3.40.50.300:FF:000398">
    <property type="entry name" value="Type IV pilus assembly ATPase PilB"/>
    <property type="match status" value="1"/>
</dbReference>
<dbReference type="GO" id="GO:0009297">
    <property type="term" value="P:pilus assembly"/>
    <property type="evidence" value="ECO:0007669"/>
    <property type="project" value="InterPro"/>
</dbReference>
<dbReference type="Pfam" id="PF05157">
    <property type="entry name" value="MshEN"/>
    <property type="match status" value="1"/>
</dbReference>
<dbReference type="EMBL" id="OMOD01000146">
    <property type="protein sequence ID" value="SPF44095.1"/>
    <property type="molecule type" value="Genomic_DNA"/>
</dbReference>
<dbReference type="AlphaFoldDB" id="A0A2U3KWR0"/>
<dbReference type="InterPro" id="IPR013374">
    <property type="entry name" value="ATPase_typ4_pilus-assembl_PilB"/>
</dbReference>
<evidence type="ECO:0000259" key="7">
    <source>
        <dbReference type="Pfam" id="PF05157"/>
    </source>
</evidence>
<comment type="subcellular location">
    <subcellularLocation>
        <location evidence="1">Cytoplasm</location>
    </subcellularLocation>
</comment>
<comment type="similarity">
    <text evidence="2">Belongs to the GSP E family.</text>
</comment>
<dbReference type="PANTHER" id="PTHR30258:SF1">
    <property type="entry name" value="PROTEIN TRANSPORT PROTEIN HOFB HOMOLOG"/>
    <property type="match status" value="1"/>
</dbReference>
<evidence type="ECO:0000256" key="1">
    <source>
        <dbReference type="ARBA" id="ARBA00004496"/>
    </source>
</evidence>
<feature type="domain" description="Type II secretion system protein GspE N-terminal" evidence="7">
    <location>
        <begin position="57"/>
        <end position="144"/>
    </location>
</feature>
<evidence type="ECO:0000256" key="4">
    <source>
        <dbReference type="ARBA" id="ARBA00022741"/>
    </source>
</evidence>
<dbReference type="OrthoDB" id="9808272at2"/>
<dbReference type="GO" id="GO:0005886">
    <property type="term" value="C:plasma membrane"/>
    <property type="evidence" value="ECO:0007669"/>
    <property type="project" value="TreeGrafter"/>
</dbReference>
<evidence type="ECO:0000313" key="9">
    <source>
        <dbReference type="Proteomes" id="UP000238701"/>
    </source>
</evidence>
<dbReference type="SUPFAM" id="SSF52540">
    <property type="entry name" value="P-loop containing nucleoside triphosphate hydrolases"/>
    <property type="match status" value="1"/>
</dbReference>
<dbReference type="InterPro" id="IPR001482">
    <property type="entry name" value="T2SS/T4SS_dom"/>
</dbReference>
<dbReference type="SUPFAM" id="SSF160246">
    <property type="entry name" value="EspE N-terminal domain-like"/>
    <property type="match status" value="1"/>
</dbReference>
<keyword evidence="3" id="KW-0963">Cytoplasm</keyword>
<accession>A0A2U3KWR0</accession>
<name>A0A2U3KWR0_9BACT</name>
<dbReference type="Gene3D" id="3.40.50.300">
    <property type="entry name" value="P-loop containing nucleotide triphosphate hydrolases"/>
    <property type="match status" value="1"/>
</dbReference>
<dbReference type="Proteomes" id="UP000238701">
    <property type="component" value="Unassembled WGS sequence"/>
</dbReference>
<dbReference type="Pfam" id="PF00437">
    <property type="entry name" value="T2SSE"/>
    <property type="match status" value="1"/>
</dbReference>
<dbReference type="CDD" id="cd01129">
    <property type="entry name" value="PulE-GspE-like"/>
    <property type="match status" value="1"/>
</dbReference>
<gene>
    <name evidence="8" type="primary">tapB</name>
    <name evidence="8" type="ORF">SBA1_510032</name>
</gene>
<evidence type="ECO:0000313" key="8">
    <source>
        <dbReference type="EMBL" id="SPF44095.1"/>
    </source>
</evidence>
<keyword evidence="5" id="KW-0067">ATP-binding</keyword>
<dbReference type="InterPro" id="IPR027417">
    <property type="entry name" value="P-loop_NTPase"/>
</dbReference>
<evidence type="ECO:0000256" key="5">
    <source>
        <dbReference type="ARBA" id="ARBA00022840"/>
    </source>
</evidence>
<reference evidence="9" key="1">
    <citation type="submission" date="2018-02" db="EMBL/GenBank/DDBJ databases">
        <authorList>
            <person name="Hausmann B."/>
        </authorList>
    </citation>
    <scope>NUCLEOTIDE SEQUENCE [LARGE SCALE GENOMIC DNA]</scope>
    <source>
        <strain evidence="9">Peat soil MAG SbA1</strain>
    </source>
</reference>
<proteinExistence type="inferred from homology"/>
<dbReference type="Gene3D" id="3.30.450.90">
    <property type="match status" value="1"/>
</dbReference>
<dbReference type="GO" id="GO:0005737">
    <property type="term" value="C:cytoplasm"/>
    <property type="evidence" value="ECO:0007669"/>
    <property type="project" value="UniProtKB-SubCell"/>
</dbReference>
<dbReference type="InterPro" id="IPR007831">
    <property type="entry name" value="T2SS_GspE_N"/>
</dbReference>
<dbReference type="PANTHER" id="PTHR30258">
    <property type="entry name" value="TYPE II SECRETION SYSTEM PROTEIN GSPE-RELATED"/>
    <property type="match status" value="1"/>
</dbReference>
<dbReference type="GO" id="GO:0005524">
    <property type="term" value="F:ATP binding"/>
    <property type="evidence" value="ECO:0007669"/>
    <property type="project" value="UniProtKB-KW"/>
</dbReference>
<dbReference type="FunFam" id="3.30.450.90:FF:000001">
    <property type="entry name" value="Type II secretion system ATPase GspE"/>
    <property type="match status" value="1"/>
</dbReference>
<organism evidence="8 9">
    <name type="scientific">Candidatus Sulfotelmatobacter kueseliae</name>
    <dbReference type="NCBI Taxonomy" id="2042962"/>
    <lineage>
        <taxon>Bacteria</taxon>
        <taxon>Pseudomonadati</taxon>
        <taxon>Acidobacteriota</taxon>
        <taxon>Terriglobia</taxon>
        <taxon>Terriglobales</taxon>
        <taxon>Candidatus Korobacteraceae</taxon>
        <taxon>Candidatus Sulfotelmatobacter</taxon>
    </lineage>
</organism>
<evidence type="ECO:0000259" key="6">
    <source>
        <dbReference type="Pfam" id="PF00437"/>
    </source>
</evidence>
<keyword evidence="4" id="KW-0547">Nucleotide-binding</keyword>
<evidence type="ECO:0000256" key="3">
    <source>
        <dbReference type="ARBA" id="ARBA00022490"/>
    </source>
</evidence>
<dbReference type="FunFam" id="3.30.300.160:FF:000002">
    <property type="entry name" value="Type II secretion system protein E"/>
    <property type="match status" value="1"/>
</dbReference>
<dbReference type="GO" id="GO:0016887">
    <property type="term" value="F:ATP hydrolysis activity"/>
    <property type="evidence" value="ECO:0007669"/>
    <property type="project" value="InterPro"/>
</dbReference>
<feature type="domain" description="Bacterial type II secretion system protein E" evidence="6">
    <location>
        <begin position="180"/>
        <end position="568"/>
    </location>
</feature>
<evidence type="ECO:0000256" key="2">
    <source>
        <dbReference type="ARBA" id="ARBA00006611"/>
    </source>
</evidence>
<dbReference type="Gene3D" id="3.30.300.160">
    <property type="entry name" value="Type II secretion system, protein E, N-terminal domain"/>
    <property type="match status" value="1"/>
</dbReference>
<dbReference type="NCBIfam" id="TIGR02538">
    <property type="entry name" value="type_IV_pilB"/>
    <property type="match status" value="1"/>
</dbReference>
<sequence>MSQRLGDLLVKEKIITPEQLEQANKVQKEQSCRLGSALVKLGFLTDEDVTNFLSRQYGVPAINLSYFEIDPAVVKLIPFETAKRYQILPLSRVGASLTIAMVDPTNVFAMDDIKFMTGFNIEPVVASESSILAGIEKAYGTTKEEEDLETVMQSMSELNEEDVELQGEQQEIGLSELEKAADEAPVVKLVNVVLSDAVKRGASDIHIEPYEKEFRVRFRIDGVLQSIMSPPMKLKDAITSRLKIMAKLDISEKRLPQDGRIMLKMNIGGRKKQLDFRVSTLPTLWGEKIVLRLLDKENLRLDMTKLGFEPESLVKFEKAILKPYGMVLVTGPTGSGKTNTLYSSISRLNQPDTNIMTAEDPVEFQLQGVNQVQMKEQIGLNFAAALRSFLRQDPNIILVGEIRDFETAEIAIKAALTGHLVLSTLHTNGAPETITRLMNMGIEPFLVATSVHLICAQRLVRRVCKDCAEVVDVPVQTLIDAGYTPEEAKTVKIQKGKGCGVCNNTGYKGRCGLYEVMEVDDEIKELVLVGASAVELKKKAIEHGMLTLRRSGLIKVAAGMTTMEEVARETIH</sequence>